<evidence type="ECO:0000256" key="2">
    <source>
        <dbReference type="ARBA" id="ARBA00022553"/>
    </source>
</evidence>
<keyword evidence="1" id="KW-0596">Phosphopantetheine</keyword>
<reference evidence="6" key="2">
    <citation type="submission" date="2024-07" db="EMBL/GenBank/DDBJ databases">
        <title>Streptomyces haneummycinica sp. nov., a new antibiotic-producing actinobacterium isolated from marine sediment.</title>
        <authorList>
            <person name="Uemura M."/>
            <person name="Hamada M."/>
            <person name="Hirano S."/>
            <person name="Kobayashi K."/>
            <person name="Ohshiro T."/>
            <person name="Kobayashi T."/>
            <person name="Terahara T."/>
        </authorList>
    </citation>
    <scope>NUCLEOTIDE SEQUENCE</scope>
    <source>
        <strain evidence="6">KM77-8</strain>
    </source>
</reference>
<dbReference type="GO" id="GO:0006633">
    <property type="term" value="P:fatty acid biosynthetic process"/>
    <property type="evidence" value="ECO:0007669"/>
    <property type="project" value="TreeGrafter"/>
</dbReference>
<evidence type="ECO:0000259" key="5">
    <source>
        <dbReference type="PROSITE" id="PS50075"/>
    </source>
</evidence>
<proteinExistence type="predicted"/>
<evidence type="ECO:0000256" key="1">
    <source>
        <dbReference type="ARBA" id="ARBA00022450"/>
    </source>
</evidence>
<dbReference type="PANTHER" id="PTHR43775:SF51">
    <property type="entry name" value="INACTIVE PHENOLPHTHIOCEROL SYNTHESIS POLYKETIDE SYNTHASE TYPE I PKS1-RELATED"/>
    <property type="match status" value="1"/>
</dbReference>
<keyword evidence="3" id="KW-0808">Transferase</keyword>
<dbReference type="SMART" id="SM00823">
    <property type="entry name" value="PKS_PP"/>
    <property type="match status" value="1"/>
</dbReference>
<dbReference type="Pfam" id="PF00550">
    <property type="entry name" value="PP-binding"/>
    <property type="match status" value="1"/>
</dbReference>
<dbReference type="PROSITE" id="PS50075">
    <property type="entry name" value="CARRIER"/>
    <property type="match status" value="1"/>
</dbReference>
<organism evidence="6">
    <name type="scientific">Streptomyces haneummycinicus</name>
    <dbReference type="NCBI Taxonomy" id="3074435"/>
    <lineage>
        <taxon>Bacteria</taxon>
        <taxon>Bacillati</taxon>
        <taxon>Actinomycetota</taxon>
        <taxon>Actinomycetes</taxon>
        <taxon>Kitasatosporales</taxon>
        <taxon>Streptomycetaceae</taxon>
        <taxon>Streptomyces</taxon>
    </lineage>
</organism>
<dbReference type="InterPro" id="IPR050091">
    <property type="entry name" value="PKS_NRPS_Biosynth_Enz"/>
</dbReference>
<dbReference type="Gene3D" id="1.10.1200.10">
    <property type="entry name" value="ACP-like"/>
    <property type="match status" value="1"/>
</dbReference>
<name>A0AAT9HHI6_9ACTN</name>
<evidence type="ECO:0000313" key="6">
    <source>
        <dbReference type="EMBL" id="BFO16886.1"/>
    </source>
</evidence>
<dbReference type="InterPro" id="IPR009081">
    <property type="entry name" value="PP-bd_ACP"/>
</dbReference>
<dbReference type="GO" id="GO:0004312">
    <property type="term" value="F:fatty acid synthase activity"/>
    <property type="evidence" value="ECO:0007669"/>
    <property type="project" value="TreeGrafter"/>
</dbReference>
<protein>
    <recommendedName>
        <fullName evidence="5">Carrier domain-containing protein</fullName>
    </recommendedName>
</protein>
<feature type="domain" description="Carrier" evidence="5">
    <location>
        <begin position="33"/>
        <end position="108"/>
    </location>
</feature>
<gene>
    <name evidence="6" type="ORF">SHKM778_32740</name>
</gene>
<keyword evidence="2" id="KW-0597">Phosphoprotein</keyword>
<dbReference type="GO" id="GO:0017000">
    <property type="term" value="P:antibiotic biosynthetic process"/>
    <property type="evidence" value="ECO:0007669"/>
    <property type="project" value="UniProtKB-ARBA"/>
</dbReference>
<dbReference type="SUPFAM" id="SSF47336">
    <property type="entry name" value="ACP-like"/>
    <property type="match status" value="1"/>
</dbReference>
<sequence>MIVRGADTQADDAAEETGRWQQILALPDGERERAALALVRAQVAAVLGHESADAVAADRAFTELGFDSVAAVELRKRLTDRTGTDLPATLAFDHPTAQAVTSLLLQEGLGLPEHTGPAQPLLTELDRLEAVLSAAPELSEDTDRITTRLEALLRSWRDTRESAAEDRRRDDDFTTASDDELFQALDDLEIGS</sequence>
<evidence type="ECO:0000256" key="3">
    <source>
        <dbReference type="ARBA" id="ARBA00022679"/>
    </source>
</evidence>
<dbReference type="EMBL" id="AP035768">
    <property type="protein sequence ID" value="BFO16886.1"/>
    <property type="molecule type" value="Genomic_DNA"/>
</dbReference>
<keyword evidence="4" id="KW-0511">Multifunctional enzyme</keyword>
<dbReference type="GO" id="GO:0031177">
    <property type="term" value="F:phosphopantetheine binding"/>
    <property type="evidence" value="ECO:0007669"/>
    <property type="project" value="InterPro"/>
</dbReference>
<dbReference type="SMART" id="SM01294">
    <property type="entry name" value="PKS_PP_betabranch"/>
    <property type="match status" value="1"/>
</dbReference>
<dbReference type="AlphaFoldDB" id="A0AAT9HHI6"/>
<dbReference type="InterPro" id="IPR036736">
    <property type="entry name" value="ACP-like_sf"/>
</dbReference>
<dbReference type="PROSITE" id="PS00012">
    <property type="entry name" value="PHOSPHOPANTETHEINE"/>
    <property type="match status" value="1"/>
</dbReference>
<dbReference type="InterPro" id="IPR020806">
    <property type="entry name" value="PKS_PP-bd"/>
</dbReference>
<reference evidence="6" key="1">
    <citation type="submission" date="2024-06" db="EMBL/GenBank/DDBJ databases">
        <authorList>
            <consortium name="consrtm"/>
            <person name="Uemura M."/>
            <person name="Terahara T."/>
        </authorList>
    </citation>
    <scope>NUCLEOTIDE SEQUENCE</scope>
    <source>
        <strain evidence="6">KM77-8</strain>
    </source>
</reference>
<accession>A0AAT9HHI6</accession>
<dbReference type="FunFam" id="1.10.1200.10:FF:000007">
    <property type="entry name" value="Probable polyketide synthase pks17"/>
    <property type="match status" value="1"/>
</dbReference>
<dbReference type="PANTHER" id="PTHR43775">
    <property type="entry name" value="FATTY ACID SYNTHASE"/>
    <property type="match status" value="1"/>
</dbReference>
<evidence type="ECO:0000256" key="4">
    <source>
        <dbReference type="ARBA" id="ARBA00023268"/>
    </source>
</evidence>
<dbReference type="InterPro" id="IPR006162">
    <property type="entry name" value="Ppantetheine_attach_site"/>
</dbReference>